<name>A0A2P5Y6F6_GOSBA</name>
<dbReference type="OrthoDB" id="10513005at2759"/>
<dbReference type="EMBL" id="KZ663628">
    <property type="protein sequence ID" value="PPS11178.1"/>
    <property type="molecule type" value="Genomic_DNA"/>
</dbReference>
<evidence type="ECO:0000313" key="3">
    <source>
        <dbReference type="Proteomes" id="UP000239757"/>
    </source>
</evidence>
<feature type="region of interest" description="Disordered" evidence="1">
    <location>
        <begin position="105"/>
        <end position="168"/>
    </location>
</feature>
<accession>A0A2P5Y6F6</accession>
<evidence type="ECO:0000256" key="1">
    <source>
        <dbReference type="SAM" id="MobiDB-lite"/>
    </source>
</evidence>
<sequence length="168" mass="19623">MEEVFPNQPNTPAVSFDLNIFEFDDEMLFETWMIKLIVSPKSQLYDEKGRLQVGNEEIQSETWETTIMETLNSSKRKADEEIDEDKKRKKSVRMLANRFQPFSLNANAMVKTQHGSPSRVSKRSREKDLEMEDETDQSCNQRRRMEASEEDRSHDAYGFGLNVPHQSP</sequence>
<organism evidence="2 3">
    <name type="scientific">Gossypium barbadense</name>
    <name type="common">Sea Island cotton</name>
    <name type="synonym">Hibiscus barbadensis</name>
    <dbReference type="NCBI Taxonomy" id="3634"/>
    <lineage>
        <taxon>Eukaryota</taxon>
        <taxon>Viridiplantae</taxon>
        <taxon>Streptophyta</taxon>
        <taxon>Embryophyta</taxon>
        <taxon>Tracheophyta</taxon>
        <taxon>Spermatophyta</taxon>
        <taxon>Magnoliopsida</taxon>
        <taxon>eudicotyledons</taxon>
        <taxon>Gunneridae</taxon>
        <taxon>Pentapetalae</taxon>
        <taxon>rosids</taxon>
        <taxon>malvids</taxon>
        <taxon>Malvales</taxon>
        <taxon>Malvaceae</taxon>
        <taxon>Malvoideae</taxon>
        <taxon>Gossypium</taxon>
    </lineage>
</organism>
<feature type="region of interest" description="Disordered" evidence="1">
    <location>
        <begin position="71"/>
        <end position="90"/>
    </location>
</feature>
<dbReference type="Proteomes" id="UP000239757">
    <property type="component" value="Unassembled WGS sequence"/>
</dbReference>
<evidence type="ECO:0000313" key="2">
    <source>
        <dbReference type="EMBL" id="PPS11178.1"/>
    </source>
</evidence>
<dbReference type="AlphaFoldDB" id="A0A2P5Y6F6"/>
<feature type="compositionally biased region" description="Basic and acidic residues" evidence="1">
    <location>
        <begin position="143"/>
        <end position="155"/>
    </location>
</feature>
<reference evidence="2 3" key="1">
    <citation type="submission" date="2015-01" db="EMBL/GenBank/DDBJ databases">
        <title>Genome of allotetraploid Gossypium barbadense reveals genomic plasticity and fiber elongation in cotton evolution.</title>
        <authorList>
            <person name="Chen X."/>
            <person name="Liu X."/>
            <person name="Zhao B."/>
            <person name="Zheng H."/>
            <person name="Hu Y."/>
            <person name="Lu G."/>
            <person name="Yang C."/>
            <person name="Chen J."/>
            <person name="Shan C."/>
            <person name="Zhang L."/>
            <person name="Zhou Y."/>
            <person name="Wang L."/>
            <person name="Guo W."/>
            <person name="Bai Y."/>
            <person name="Ruan J."/>
            <person name="Shangguan X."/>
            <person name="Mao Y."/>
            <person name="Jiang J."/>
            <person name="Zhu Y."/>
            <person name="Lei J."/>
            <person name="Kang H."/>
            <person name="Chen S."/>
            <person name="He X."/>
            <person name="Wang R."/>
            <person name="Wang Y."/>
            <person name="Chen J."/>
            <person name="Wang L."/>
            <person name="Yu S."/>
            <person name="Wang B."/>
            <person name="Wei J."/>
            <person name="Song S."/>
            <person name="Lu X."/>
            <person name="Gao Z."/>
            <person name="Gu W."/>
            <person name="Deng X."/>
            <person name="Ma D."/>
            <person name="Wang S."/>
            <person name="Liang W."/>
            <person name="Fang L."/>
            <person name="Cai C."/>
            <person name="Zhu X."/>
            <person name="Zhou B."/>
            <person name="Zhang Y."/>
            <person name="Chen Z."/>
            <person name="Xu S."/>
            <person name="Zhu R."/>
            <person name="Wang S."/>
            <person name="Zhang T."/>
            <person name="Zhao G."/>
        </authorList>
    </citation>
    <scope>NUCLEOTIDE SEQUENCE [LARGE SCALE GENOMIC DNA]</scope>
    <source>
        <strain evidence="3">cv. Xinhai21</strain>
        <tissue evidence="2">Leaf</tissue>
    </source>
</reference>
<proteinExistence type="predicted"/>
<gene>
    <name evidence="2" type="ORF">GOBAR_AA09471</name>
</gene>
<protein>
    <submittedName>
        <fullName evidence="2">Uncharacterized protein</fullName>
    </submittedName>
</protein>